<accession>A0A4Q9QGM4</accession>
<sequence length="112" mass="11983">MARFPAQPKGPGPFCRDAAFLAGSFSQLNFAARALPRGKTGSGAVVLKHQQTLREQIAAIVELNESWLLIGIHTSTGVRQWKIVIDSLSSSYSPPYAPPSVGLARTAASFFP</sequence>
<organism evidence="1 2">
    <name type="scientific">Phytopseudomonas daroniae</name>
    <dbReference type="NCBI Taxonomy" id="2487519"/>
    <lineage>
        <taxon>Bacteria</taxon>
        <taxon>Pseudomonadati</taxon>
        <taxon>Pseudomonadota</taxon>
        <taxon>Gammaproteobacteria</taxon>
        <taxon>Pseudomonadales</taxon>
        <taxon>Pseudomonadaceae</taxon>
        <taxon>Phytopseudomonas</taxon>
    </lineage>
</organism>
<name>A0A4Q9QGM4_9GAMM</name>
<evidence type="ECO:0000313" key="1">
    <source>
        <dbReference type="EMBL" id="TBU72749.1"/>
    </source>
</evidence>
<keyword evidence="2" id="KW-1185">Reference proteome</keyword>
<dbReference type="EMBL" id="QJUI01000023">
    <property type="protein sequence ID" value="TBU72749.1"/>
    <property type="molecule type" value="Genomic_DNA"/>
</dbReference>
<protein>
    <submittedName>
        <fullName evidence="1">Uncharacterized protein</fullName>
    </submittedName>
</protein>
<dbReference type="AlphaFoldDB" id="A0A4Q9QGM4"/>
<evidence type="ECO:0000313" key="2">
    <source>
        <dbReference type="Proteomes" id="UP000292302"/>
    </source>
</evidence>
<comment type="caution">
    <text evidence="1">The sequence shown here is derived from an EMBL/GenBank/DDBJ whole genome shotgun (WGS) entry which is preliminary data.</text>
</comment>
<gene>
    <name evidence="1" type="ORF">DNK06_21240</name>
</gene>
<dbReference type="Proteomes" id="UP000292302">
    <property type="component" value="Unassembled WGS sequence"/>
</dbReference>
<reference evidence="1 2" key="1">
    <citation type="submission" date="2018-06" db="EMBL/GenBank/DDBJ databases">
        <title>Three novel Pseudomonas species isolated from symptomatic oak.</title>
        <authorList>
            <person name="Bueno-Gonzalez V."/>
            <person name="Brady C."/>
        </authorList>
    </citation>
    <scope>NUCLEOTIDE SEQUENCE [LARGE SCALE GENOMIC DNA]</scope>
    <source>
        <strain evidence="1 2">P9A</strain>
    </source>
</reference>
<proteinExistence type="predicted"/>
<dbReference type="OrthoDB" id="7030545at2"/>